<feature type="active site" description="Nucleophile" evidence="3">
    <location>
        <position position="200"/>
    </location>
</feature>
<feature type="active site" description="Proton acceptor" evidence="3">
    <location>
        <position position="392"/>
    </location>
</feature>
<dbReference type="EMBL" id="ML993600">
    <property type="protein sequence ID" value="KAF2165285.1"/>
    <property type="molecule type" value="Genomic_DNA"/>
</dbReference>
<keyword evidence="2" id="KW-0378">Hydrolase</keyword>
<dbReference type="GeneID" id="54566349"/>
<dbReference type="PANTHER" id="PTHR21661:SF39">
    <property type="entry name" value="HYDROLASE, PUTATIVE (AFU_ORTHOLOGUE AFUA_3G08960)-RELATED"/>
    <property type="match status" value="1"/>
</dbReference>
<dbReference type="PRINTS" id="PR00412">
    <property type="entry name" value="EPOXHYDRLASE"/>
</dbReference>
<evidence type="ECO:0000313" key="6">
    <source>
        <dbReference type="Proteomes" id="UP000799537"/>
    </source>
</evidence>
<dbReference type="GO" id="GO:0097176">
    <property type="term" value="P:epoxide metabolic process"/>
    <property type="evidence" value="ECO:0007669"/>
    <property type="project" value="TreeGrafter"/>
</dbReference>
<dbReference type="AlphaFoldDB" id="A0A6A6CDW4"/>
<evidence type="ECO:0000313" key="5">
    <source>
        <dbReference type="EMBL" id="KAF2165285.1"/>
    </source>
</evidence>
<dbReference type="InterPro" id="IPR000639">
    <property type="entry name" value="Epox_hydrolase-like"/>
</dbReference>
<dbReference type="OrthoDB" id="7130006at2759"/>
<feature type="active site" description="Proton donor" evidence="3">
    <location>
        <position position="335"/>
    </location>
</feature>
<evidence type="ECO:0000256" key="2">
    <source>
        <dbReference type="ARBA" id="ARBA00022801"/>
    </source>
</evidence>
<accession>A0A6A6CDW4</accession>
<evidence type="ECO:0000256" key="3">
    <source>
        <dbReference type="PIRSR" id="PIRSR001112-1"/>
    </source>
</evidence>
<dbReference type="GO" id="GO:0004301">
    <property type="term" value="F:epoxide hydrolase activity"/>
    <property type="evidence" value="ECO:0007669"/>
    <property type="project" value="TreeGrafter"/>
</dbReference>
<keyword evidence="6" id="KW-1185">Reference proteome</keyword>
<gene>
    <name evidence="5" type="ORF">M409DRAFT_55708</name>
</gene>
<dbReference type="SUPFAM" id="SSF53474">
    <property type="entry name" value="alpha/beta-Hydrolases"/>
    <property type="match status" value="1"/>
</dbReference>
<dbReference type="Gene3D" id="3.40.50.1820">
    <property type="entry name" value="alpha/beta hydrolase"/>
    <property type="match status" value="1"/>
</dbReference>
<dbReference type="Pfam" id="PF06441">
    <property type="entry name" value="EHN"/>
    <property type="match status" value="1"/>
</dbReference>
<evidence type="ECO:0000256" key="1">
    <source>
        <dbReference type="ARBA" id="ARBA00010088"/>
    </source>
</evidence>
<dbReference type="PANTHER" id="PTHR21661">
    <property type="entry name" value="EPOXIDE HYDROLASE 1-RELATED"/>
    <property type="match status" value="1"/>
</dbReference>
<dbReference type="InterPro" id="IPR016292">
    <property type="entry name" value="Epoxide_hydrolase"/>
</dbReference>
<feature type="domain" description="Epoxide hydrolase N-terminal" evidence="4">
    <location>
        <begin position="18"/>
        <end position="132"/>
    </location>
</feature>
<protein>
    <recommendedName>
        <fullName evidence="4">Epoxide hydrolase N-terminal domain-containing protein</fullName>
    </recommendedName>
</protein>
<reference evidence="5" key="1">
    <citation type="journal article" date="2020" name="Stud. Mycol.">
        <title>101 Dothideomycetes genomes: a test case for predicting lifestyles and emergence of pathogens.</title>
        <authorList>
            <person name="Haridas S."/>
            <person name="Albert R."/>
            <person name="Binder M."/>
            <person name="Bloem J."/>
            <person name="Labutti K."/>
            <person name="Salamov A."/>
            <person name="Andreopoulos B."/>
            <person name="Baker S."/>
            <person name="Barry K."/>
            <person name="Bills G."/>
            <person name="Bluhm B."/>
            <person name="Cannon C."/>
            <person name="Castanera R."/>
            <person name="Culley D."/>
            <person name="Daum C."/>
            <person name="Ezra D."/>
            <person name="Gonzalez J."/>
            <person name="Henrissat B."/>
            <person name="Kuo A."/>
            <person name="Liang C."/>
            <person name="Lipzen A."/>
            <person name="Lutzoni F."/>
            <person name="Magnuson J."/>
            <person name="Mondo S."/>
            <person name="Nolan M."/>
            <person name="Ohm R."/>
            <person name="Pangilinan J."/>
            <person name="Park H.-J."/>
            <person name="Ramirez L."/>
            <person name="Alfaro M."/>
            <person name="Sun H."/>
            <person name="Tritt A."/>
            <person name="Yoshinaga Y."/>
            <person name="Zwiers L.-H."/>
            <person name="Turgeon B."/>
            <person name="Goodwin S."/>
            <person name="Spatafora J."/>
            <person name="Crous P."/>
            <person name="Grigoriev I."/>
        </authorList>
    </citation>
    <scope>NUCLEOTIDE SEQUENCE</scope>
    <source>
        <strain evidence="5">ATCC 36951</strain>
    </source>
</reference>
<sequence>MAQGKPFGNLPSGATSNVKPYELHIPEADVQNMKNLLKLCRLAGPVYENSMPGGKRTLGVRRDWLADAKQTWETDFDWRASESHMNSFPNFKAPVEDKTGTFEIHFLALISSRVDAIPVILLHGWPGSFLEFLPMLQLFKEKYTPETLPYHLVVPSIPGFTLSAMPLLDRDISQGDAARILNKLMVNLGFGSGYVAQGGDIGSKVARILAVNHKEAKGKYHQLCIKLTERFTVNFCPMGRPASATDDSILSEVEKKGLERGNTWKAGGNAYALEQATRPSTIGFVLSSNPLALLAWIGEKYLEWTDDPKPSLTSILESCSLYWLTGCAHSNLWSYRHSFGPGQLMAQDDPRYYIDKPFGFSYYPKETAPTPISWVATTGRLVWSKAHDKGGHFAALERPSEFVNDLEAFIGQVWSRK</sequence>
<proteinExistence type="inferred from homology"/>
<evidence type="ECO:0000259" key="4">
    <source>
        <dbReference type="Pfam" id="PF06441"/>
    </source>
</evidence>
<dbReference type="Proteomes" id="UP000799537">
    <property type="component" value="Unassembled WGS sequence"/>
</dbReference>
<dbReference type="RefSeq" id="XP_033666174.1">
    <property type="nucleotide sequence ID" value="XM_033813077.1"/>
</dbReference>
<name>A0A6A6CDW4_ZASCE</name>
<dbReference type="InterPro" id="IPR010497">
    <property type="entry name" value="Epoxide_hydro_N"/>
</dbReference>
<comment type="similarity">
    <text evidence="1">Belongs to the peptidase S33 family.</text>
</comment>
<dbReference type="PIRSF" id="PIRSF001112">
    <property type="entry name" value="Epoxide_hydrolase"/>
    <property type="match status" value="1"/>
</dbReference>
<organism evidence="5 6">
    <name type="scientific">Zasmidium cellare ATCC 36951</name>
    <dbReference type="NCBI Taxonomy" id="1080233"/>
    <lineage>
        <taxon>Eukaryota</taxon>
        <taxon>Fungi</taxon>
        <taxon>Dikarya</taxon>
        <taxon>Ascomycota</taxon>
        <taxon>Pezizomycotina</taxon>
        <taxon>Dothideomycetes</taxon>
        <taxon>Dothideomycetidae</taxon>
        <taxon>Mycosphaerellales</taxon>
        <taxon>Mycosphaerellaceae</taxon>
        <taxon>Zasmidium</taxon>
    </lineage>
</organism>
<dbReference type="InterPro" id="IPR029058">
    <property type="entry name" value="AB_hydrolase_fold"/>
</dbReference>